<reference evidence="6" key="1">
    <citation type="submission" date="2020-05" db="UniProtKB">
        <authorList>
            <consortium name="EnsemblMetazoa"/>
        </authorList>
    </citation>
    <scope>IDENTIFICATION</scope>
    <source>
        <strain evidence="6">BB02</strain>
    </source>
</reference>
<dbReference type="SUPFAM" id="SSF52058">
    <property type="entry name" value="L domain-like"/>
    <property type="match status" value="1"/>
</dbReference>
<feature type="region of interest" description="Disordered" evidence="5">
    <location>
        <begin position="293"/>
        <end position="352"/>
    </location>
</feature>
<feature type="region of interest" description="Disordered" evidence="5">
    <location>
        <begin position="732"/>
        <end position="751"/>
    </location>
</feature>
<dbReference type="KEGG" id="bgt:106071707"/>
<dbReference type="SMART" id="SM00369">
    <property type="entry name" value="LRR_TYP"/>
    <property type="match status" value="5"/>
</dbReference>
<sequence>MALSGVVLDDNKAPFINNCFPVRSSLGRFTNEASGKWLEVQQNEQKRRLKTLLSSQPLTYARIKEERKKTEKQGVKLDKLVFHTESESGKNDDKILDGFFLMTHCCVDDPSDLCSINILNQELTDVKEDDLAMFDNVAYINAGENYLPLEAFRGFPSLRELELPLNGLRSIHISYTDFKNLEMLDLSYNNLSQGDLLTLGLLSSLKILHLTGNNLSSLPADLAMPYVSKEKHLYLERFTKLEVLLLDDNKLKEISLFASLAGLPKLVHLDLSKNEIFFVPQLKSVEGRLVTQESSFRKSGKKSSSQKSSRSSRKSSRARKADSLMGSNIDSSEKMADNAVNPEDADSKVIKETTLQDLMTEDFGTDELLSKIDELDLETETTTMSANEKSRVQKPPFPELRYLNLANNKISEEEGLLALAAWPMLAEVDIYNNPLTMETSGDPPLLKRFLQDRLGVKLNRRKPEELQETRNKKGGKIHPKSIKITDHVPKVPKVSVETKMLLGAAITAGALGGSFEKSILPPISPETKDGIDLEEQEEQAKGQEEVTSQAFFMTQLNDQDRFAEASHARHGNENTFADVSSAKISEEDEPTKFVDDKYKGYELLLSIEDLHDESDLPPSSDVQGNVRALKHTLNHLLVYRDPAVDLTKVKMMVPERRKDKSLTSLPVQTYQEKVDTVLSNLKQRKTFEEEELSSVLKDKNLMKKKFPEAENLIGHIQKRYNAVRVHSLKQAKSAREMSGNFKQSLPTSGLH</sequence>
<dbReference type="Proteomes" id="UP000076420">
    <property type="component" value="Unassembled WGS sequence"/>
</dbReference>
<dbReference type="InterPro" id="IPR032675">
    <property type="entry name" value="LRR_dom_sf"/>
</dbReference>
<evidence type="ECO:0000256" key="3">
    <source>
        <dbReference type="ARBA" id="ARBA00022614"/>
    </source>
</evidence>
<evidence type="ECO:0000256" key="5">
    <source>
        <dbReference type="SAM" id="MobiDB-lite"/>
    </source>
</evidence>
<dbReference type="EnsemblMetazoa" id="BGLB039337-RB">
    <property type="protein sequence ID" value="BGLB039337-PB"/>
    <property type="gene ID" value="BGLB039337"/>
</dbReference>
<gene>
    <name evidence="6" type="primary">106071707</name>
</gene>
<keyword evidence="3" id="KW-0433">Leucine-rich repeat</keyword>
<dbReference type="RefSeq" id="XP_013087322.2">
    <property type="nucleotide sequence ID" value="XM_013231868.2"/>
</dbReference>
<evidence type="ECO:0000313" key="6">
    <source>
        <dbReference type="EnsemblMetazoa" id="BGLB039337-PB"/>
    </source>
</evidence>
<dbReference type="Gene3D" id="3.80.10.10">
    <property type="entry name" value="Ribonuclease Inhibitor"/>
    <property type="match status" value="2"/>
</dbReference>
<dbReference type="PANTHER" id="PTHR22710">
    <property type="entry name" value="X-RAY RADIATION RESISTANCE ASSOCIATED PROTEIN 1 XRRA1"/>
    <property type="match status" value="1"/>
</dbReference>
<dbReference type="OrthoDB" id="1687175at2759"/>
<evidence type="ECO:0000313" key="7">
    <source>
        <dbReference type="Proteomes" id="UP000076420"/>
    </source>
</evidence>
<keyword evidence="2" id="KW-0963">Cytoplasm</keyword>
<dbReference type="InterPro" id="IPR001611">
    <property type="entry name" value="Leu-rich_rpt"/>
</dbReference>
<dbReference type="PANTHER" id="PTHR22710:SF2">
    <property type="entry name" value="X-RAY RADIATION RESISTANCE-ASSOCIATED PROTEIN 1"/>
    <property type="match status" value="1"/>
</dbReference>
<dbReference type="InterPro" id="IPR003591">
    <property type="entry name" value="Leu-rich_rpt_typical-subtyp"/>
</dbReference>
<dbReference type="PROSITE" id="PS51450">
    <property type="entry name" value="LRR"/>
    <property type="match status" value="4"/>
</dbReference>
<feature type="compositionally biased region" description="Polar residues" evidence="5">
    <location>
        <begin position="740"/>
        <end position="751"/>
    </location>
</feature>
<dbReference type="VEuPathDB" id="VectorBase:BGLAX_048501"/>
<comment type="subcellular location">
    <subcellularLocation>
        <location evidence="1">Cytoplasm</location>
    </subcellularLocation>
</comment>
<dbReference type="GO" id="GO:0005737">
    <property type="term" value="C:cytoplasm"/>
    <property type="evidence" value="ECO:0007669"/>
    <property type="project" value="UniProtKB-SubCell"/>
</dbReference>
<dbReference type="VEuPathDB" id="VectorBase:BGLB039337"/>
<organism evidence="6 7">
    <name type="scientific">Biomphalaria glabrata</name>
    <name type="common">Bloodfluke planorb</name>
    <name type="synonym">Freshwater snail</name>
    <dbReference type="NCBI Taxonomy" id="6526"/>
    <lineage>
        <taxon>Eukaryota</taxon>
        <taxon>Metazoa</taxon>
        <taxon>Spiralia</taxon>
        <taxon>Lophotrochozoa</taxon>
        <taxon>Mollusca</taxon>
        <taxon>Gastropoda</taxon>
        <taxon>Heterobranchia</taxon>
        <taxon>Euthyneura</taxon>
        <taxon>Panpulmonata</taxon>
        <taxon>Hygrophila</taxon>
        <taxon>Lymnaeoidea</taxon>
        <taxon>Planorbidae</taxon>
        <taxon>Biomphalaria</taxon>
    </lineage>
</organism>
<proteinExistence type="predicted"/>
<keyword evidence="4" id="KW-0677">Repeat</keyword>
<evidence type="ECO:0008006" key="8">
    <source>
        <dbReference type="Google" id="ProtNLM"/>
    </source>
</evidence>
<name>A0A2C9M763_BIOGL</name>
<protein>
    <recommendedName>
        <fullName evidence="8">X-ray radiation resistance-associated protein 1</fullName>
    </recommendedName>
</protein>
<evidence type="ECO:0000256" key="2">
    <source>
        <dbReference type="ARBA" id="ARBA00022490"/>
    </source>
</evidence>
<evidence type="ECO:0000256" key="1">
    <source>
        <dbReference type="ARBA" id="ARBA00004496"/>
    </source>
</evidence>
<dbReference type="STRING" id="6526.A0A2C9M763"/>
<evidence type="ECO:0000256" key="4">
    <source>
        <dbReference type="ARBA" id="ARBA00022737"/>
    </source>
</evidence>
<dbReference type="AlphaFoldDB" id="A0A2C9M763"/>
<accession>A0A2C9M763</accession>
<dbReference type="GO" id="GO:0005634">
    <property type="term" value="C:nucleus"/>
    <property type="evidence" value="ECO:0007669"/>
    <property type="project" value="TreeGrafter"/>
</dbReference>